<keyword evidence="4 9" id="KW-1133">Transmembrane helix</keyword>
<evidence type="ECO:0000256" key="5">
    <source>
        <dbReference type="ARBA" id="ARBA00023040"/>
    </source>
</evidence>
<sequence length="326" mass="36925">MSCYANSTVNTTDQTSEENLVSPLLMYRTFAVLLVFTMVVGSLGNILVIVTILKSNRFRVPTYAFLLQVAIINVLFQTVVVPINIYSFMETLWTPSTVLCIMIIDVTHMCLCTSNILLMFVSAYRCVLVCYNNIYTIIKSPKVVISLCVCVWVETILMTLVFGKKVNFSRKIMTCVFAIMHQHFFLLVFLCLPMSLLSIAMYIKSVVFIKNAQRRVSPQGSDSSRNLSNSHKLTKIAALISVNHLVTVLLPGIFNTLVPADHTMKTNIVVVVLFLARLTAAVDFIIYIRNDKTFRSMIMNIFKSSRCIYTPRDTQFQQGEANINRF</sequence>
<dbReference type="EMBL" id="JBJQND010000003">
    <property type="protein sequence ID" value="KAL3883092.1"/>
    <property type="molecule type" value="Genomic_DNA"/>
</dbReference>
<dbReference type="CDD" id="cd00637">
    <property type="entry name" value="7tm_classA_rhodopsin-like"/>
    <property type="match status" value="1"/>
</dbReference>
<keyword evidence="12" id="KW-1185">Reference proteome</keyword>
<dbReference type="Proteomes" id="UP001634394">
    <property type="component" value="Unassembled WGS sequence"/>
</dbReference>
<comment type="subcellular location">
    <subcellularLocation>
        <location evidence="1">Cell membrane</location>
        <topology evidence="1">Multi-pass membrane protein</topology>
    </subcellularLocation>
</comment>
<dbReference type="PRINTS" id="PR00237">
    <property type="entry name" value="GPCRRHODOPSN"/>
</dbReference>
<organism evidence="11 12">
    <name type="scientific">Sinanodonta woodiana</name>
    <name type="common">Chinese pond mussel</name>
    <name type="synonym">Anodonta woodiana</name>
    <dbReference type="NCBI Taxonomy" id="1069815"/>
    <lineage>
        <taxon>Eukaryota</taxon>
        <taxon>Metazoa</taxon>
        <taxon>Spiralia</taxon>
        <taxon>Lophotrochozoa</taxon>
        <taxon>Mollusca</taxon>
        <taxon>Bivalvia</taxon>
        <taxon>Autobranchia</taxon>
        <taxon>Heteroconchia</taxon>
        <taxon>Palaeoheterodonta</taxon>
        <taxon>Unionida</taxon>
        <taxon>Unionoidea</taxon>
        <taxon>Unionidae</taxon>
        <taxon>Unioninae</taxon>
        <taxon>Sinanodonta</taxon>
    </lineage>
</organism>
<dbReference type="InterPro" id="IPR017452">
    <property type="entry name" value="GPCR_Rhodpsn_7TM"/>
</dbReference>
<keyword evidence="5" id="KW-0297">G-protein coupled receptor</keyword>
<feature type="transmembrane region" description="Helical" evidence="9">
    <location>
        <begin position="65"/>
        <end position="86"/>
    </location>
</feature>
<feature type="transmembrane region" description="Helical" evidence="9">
    <location>
        <begin position="266"/>
        <end position="288"/>
    </location>
</feature>
<evidence type="ECO:0000256" key="9">
    <source>
        <dbReference type="SAM" id="Phobius"/>
    </source>
</evidence>
<evidence type="ECO:0000259" key="10">
    <source>
        <dbReference type="PROSITE" id="PS50262"/>
    </source>
</evidence>
<reference evidence="11 12" key="1">
    <citation type="submission" date="2024-11" db="EMBL/GenBank/DDBJ databases">
        <title>Chromosome-level genome assembly of the freshwater bivalve Anodonta woodiana.</title>
        <authorList>
            <person name="Chen X."/>
        </authorList>
    </citation>
    <scope>NUCLEOTIDE SEQUENCE [LARGE SCALE GENOMIC DNA]</scope>
    <source>
        <strain evidence="11">MN2024</strain>
        <tissue evidence="11">Gills</tissue>
    </source>
</reference>
<feature type="transmembrane region" description="Helical" evidence="9">
    <location>
        <begin position="233"/>
        <end position="254"/>
    </location>
</feature>
<evidence type="ECO:0000256" key="2">
    <source>
        <dbReference type="ARBA" id="ARBA00022475"/>
    </source>
</evidence>
<keyword evidence="2" id="KW-1003">Cell membrane</keyword>
<dbReference type="GO" id="GO:0005886">
    <property type="term" value="C:plasma membrane"/>
    <property type="evidence" value="ECO:0007669"/>
    <property type="project" value="UniProtKB-SubCell"/>
</dbReference>
<evidence type="ECO:0000256" key="8">
    <source>
        <dbReference type="ARBA" id="ARBA00023224"/>
    </source>
</evidence>
<evidence type="ECO:0000256" key="4">
    <source>
        <dbReference type="ARBA" id="ARBA00022989"/>
    </source>
</evidence>
<dbReference type="SUPFAM" id="SSF81321">
    <property type="entry name" value="Family A G protein-coupled receptor-like"/>
    <property type="match status" value="1"/>
</dbReference>
<dbReference type="AlphaFoldDB" id="A0ABD3XAJ4"/>
<feature type="transmembrane region" description="Helical" evidence="9">
    <location>
        <begin position="143"/>
        <end position="163"/>
    </location>
</feature>
<dbReference type="PANTHER" id="PTHR24228">
    <property type="entry name" value="B2 BRADYKININ RECEPTOR/ANGIOTENSIN II RECEPTOR"/>
    <property type="match status" value="1"/>
</dbReference>
<dbReference type="Gene3D" id="1.20.1070.10">
    <property type="entry name" value="Rhodopsin 7-helix transmembrane proteins"/>
    <property type="match status" value="1"/>
</dbReference>
<keyword evidence="6 9" id="KW-0472">Membrane</keyword>
<dbReference type="PANTHER" id="PTHR24228:SF74">
    <property type="entry name" value="G-PROTEIN COUPLED RECEPTORS FAMILY 1 PROFILE DOMAIN-CONTAINING PROTEIN"/>
    <property type="match status" value="1"/>
</dbReference>
<evidence type="ECO:0000313" key="11">
    <source>
        <dbReference type="EMBL" id="KAL3883092.1"/>
    </source>
</evidence>
<keyword evidence="8" id="KW-0807">Transducer</keyword>
<dbReference type="InterPro" id="IPR000276">
    <property type="entry name" value="GPCR_Rhodpsn"/>
</dbReference>
<feature type="transmembrane region" description="Helical" evidence="9">
    <location>
        <begin position="30"/>
        <end position="53"/>
    </location>
</feature>
<proteinExistence type="predicted"/>
<accession>A0ABD3XAJ4</accession>
<keyword evidence="3 9" id="KW-0812">Transmembrane</keyword>
<evidence type="ECO:0000256" key="3">
    <source>
        <dbReference type="ARBA" id="ARBA00022692"/>
    </source>
</evidence>
<evidence type="ECO:0000313" key="12">
    <source>
        <dbReference type="Proteomes" id="UP001634394"/>
    </source>
</evidence>
<name>A0ABD3XAJ4_SINWO</name>
<evidence type="ECO:0000256" key="1">
    <source>
        <dbReference type="ARBA" id="ARBA00004651"/>
    </source>
</evidence>
<feature type="transmembrane region" description="Helical" evidence="9">
    <location>
        <begin position="106"/>
        <end position="131"/>
    </location>
</feature>
<keyword evidence="7" id="KW-0675">Receptor</keyword>
<dbReference type="GO" id="GO:0004930">
    <property type="term" value="F:G protein-coupled receptor activity"/>
    <property type="evidence" value="ECO:0007669"/>
    <property type="project" value="UniProtKB-KW"/>
</dbReference>
<evidence type="ECO:0000256" key="6">
    <source>
        <dbReference type="ARBA" id="ARBA00023136"/>
    </source>
</evidence>
<evidence type="ECO:0000256" key="7">
    <source>
        <dbReference type="ARBA" id="ARBA00023170"/>
    </source>
</evidence>
<dbReference type="PROSITE" id="PS50262">
    <property type="entry name" value="G_PROTEIN_RECEP_F1_2"/>
    <property type="match status" value="1"/>
</dbReference>
<feature type="domain" description="G-protein coupled receptors family 1 profile" evidence="10">
    <location>
        <begin position="44"/>
        <end position="287"/>
    </location>
</feature>
<comment type="caution">
    <text evidence="11">The sequence shown here is derived from an EMBL/GenBank/DDBJ whole genome shotgun (WGS) entry which is preliminary data.</text>
</comment>
<dbReference type="Pfam" id="PF00001">
    <property type="entry name" value="7tm_1"/>
    <property type="match status" value="1"/>
</dbReference>
<feature type="transmembrane region" description="Helical" evidence="9">
    <location>
        <begin position="183"/>
        <end position="203"/>
    </location>
</feature>
<protein>
    <recommendedName>
        <fullName evidence="10">G-protein coupled receptors family 1 profile domain-containing protein</fullName>
    </recommendedName>
</protein>
<gene>
    <name evidence="11" type="ORF">ACJMK2_029385</name>
</gene>